<dbReference type="EMBL" id="QJSX01000020">
    <property type="protein sequence ID" value="PYE49956.1"/>
    <property type="molecule type" value="Genomic_DNA"/>
</dbReference>
<dbReference type="AlphaFoldDB" id="A0A318S2I5"/>
<feature type="domain" description="WYL" evidence="1">
    <location>
        <begin position="144"/>
        <end position="213"/>
    </location>
</feature>
<dbReference type="PROSITE" id="PS52050">
    <property type="entry name" value="WYL"/>
    <property type="match status" value="1"/>
</dbReference>
<protein>
    <submittedName>
        <fullName evidence="3">Putative DNA-binding transcriptional regulator YafY</fullName>
    </submittedName>
</protein>
<keyword evidence="4" id="KW-1185">Reference proteome</keyword>
<reference evidence="3 4" key="1">
    <citation type="submission" date="2018-06" db="EMBL/GenBank/DDBJ databases">
        <title>Genomic Encyclopedia of Type Strains, Phase IV (KMG-IV): sequencing the most valuable type-strain genomes for metagenomic binning, comparative biology and taxonomic classification.</title>
        <authorList>
            <person name="Goeker M."/>
        </authorList>
    </citation>
    <scope>NUCLEOTIDE SEQUENCE [LARGE SCALE GENOMIC DNA]</scope>
    <source>
        <strain evidence="3 4">DSM 18048</strain>
    </source>
</reference>
<dbReference type="InterPro" id="IPR036390">
    <property type="entry name" value="WH_DNA-bd_sf"/>
</dbReference>
<feature type="domain" description="WCX" evidence="2">
    <location>
        <begin position="244"/>
        <end position="326"/>
    </location>
</feature>
<evidence type="ECO:0000259" key="2">
    <source>
        <dbReference type="Pfam" id="PF25583"/>
    </source>
</evidence>
<dbReference type="GO" id="GO:0003677">
    <property type="term" value="F:DNA binding"/>
    <property type="evidence" value="ECO:0007669"/>
    <property type="project" value="UniProtKB-KW"/>
</dbReference>
<dbReference type="InterPro" id="IPR026881">
    <property type="entry name" value="WYL_dom"/>
</dbReference>
<dbReference type="Pfam" id="PF25583">
    <property type="entry name" value="WCX"/>
    <property type="match status" value="1"/>
</dbReference>
<organism evidence="3 4">
    <name type="scientific">Deinococcus yavapaiensis KR-236</name>
    <dbReference type="NCBI Taxonomy" id="694435"/>
    <lineage>
        <taxon>Bacteria</taxon>
        <taxon>Thermotogati</taxon>
        <taxon>Deinococcota</taxon>
        <taxon>Deinococci</taxon>
        <taxon>Deinococcales</taxon>
        <taxon>Deinococcaceae</taxon>
        <taxon>Deinococcus</taxon>
    </lineage>
</organism>
<dbReference type="Pfam" id="PF13280">
    <property type="entry name" value="WYL"/>
    <property type="match status" value="1"/>
</dbReference>
<proteinExistence type="predicted"/>
<dbReference type="RefSeq" id="WP_110888529.1">
    <property type="nucleotide sequence ID" value="NZ_QJSX01000020.1"/>
</dbReference>
<gene>
    <name evidence="3" type="ORF">DES52_12041</name>
</gene>
<dbReference type="SUPFAM" id="SSF46785">
    <property type="entry name" value="Winged helix' DNA-binding domain"/>
    <property type="match status" value="1"/>
</dbReference>
<evidence type="ECO:0000259" key="1">
    <source>
        <dbReference type="Pfam" id="PF13280"/>
    </source>
</evidence>
<dbReference type="PANTHER" id="PTHR34580">
    <property type="match status" value="1"/>
</dbReference>
<dbReference type="Proteomes" id="UP000248326">
    <property type="component" value="Unassembled WGS sequence"/>
</dbReference>
<dbReference type="InterPro" id="IPR057727">
    <property type="entry name" value="WCX_dom"/>
</dbReference>
<dbReference type="PANTHER" id="PTHR34580:SF1">
    <property type="entry name" value="PROTEIN PAFC"/>
    <property type="match status" value="1"/>
</dbReference>
<evidence type="ECO:0000313" key="3">
    <source>
        <dbReference type="EMBL" id="PYE49956.1"/>
    </source>
</evidence>
<keyword evidence="3" id="KW-0238">DNA-binding</keyword>
<dbReference type="OrthoDB" id="62231at2"/>
<name>A0A318S2I5_9DEIO</name>
<dbReference type="InterPro" id="IPR051534">
    <property type="entry name" value="CBASS_pafABC_assoc_protein"/>
</dbReference>
<accession>A0A318S2I5</accession>
<evidence type="ECO:0000313" key="4">
    <source>
        <dbReference type="Proteomes" id="UP000248326"/>
    </source>
</evidence>
<comment type="caution">
    <text evidence="3">The sequence shown here is derived from an EMBL/GenBank/DDBJ whole genome shotgun (WGS) entry which is preliminary data.</text>
</comment>
<sequence length="335" mass="38399">MTNDAQPEDRPEQERATWTKVKRLLELMELLRLRERTVRELADWFGVEQRHIQRDLQDLQEIGAGLEYVHPHRYRLVGTPESLRPVQALAVHAATRLLYHHAATKNKQYLLALEKLALSLPNSVQDIARRSTQDFRPQLVDDRVFEAVASAWFDRRVVAFDYASPTGEVEHLELAVYFVEVSRDDLAPYAIGFERLKRGEMRAFKLSRMRFVTLLTDTYEIPQDFDPRAHLTDAWGVVGGQTDVVTVRLRFAAEAAYRVLEGGYPSLTVEHIGASDGSIVVSVVASVDETGLPRELLPWLLGWGPRVEILTPENVRRQWLEEMRETLRRYGGEAS</sequence>